<dbReference type="Pfam" id="PF25382">
    <property type="entry name" value="PH_CERK"/>
    <property type="match status" value="1"/>
</dbReference>
<dbReference type="PROSITE" id="PS50146">
    <property type="entry name" value="DAGK"/>
    <property type="match status" value="1"/>
</dbReference>
<feature type="domain" description="DAGKc" evidence="1">
    <location>
        <begin position="117"/>
        <end position="267"/>
    </location>
</feature>
<dbReference type="GO" id="GO:0001729">
    <property type="term" value="F:ceramide kinase activity"/>
    <property type="evidence" value="ECO:0007669"/>
    <property type="project" value="TreeGrafter"/>
</dbReference>
<evidence type="ECO:0000259" key="1">
    <source>
        <dbReference type="PROSITE" id="PS50146"/>
    </source>
</evidence>
<evidence type="ECO:0000313" key="2">
    <source>
        <dbReference type="EMBL" id="KAK9751879.1"/>
    </source>
</evidence>
<keyword evidence="2" id="KW-0418">Kinase</keyword>
<dbReference type="InterPro" id="IPR045363">
    <property type="entry name" value="CERK_C"/>
</dbReference>
<protein>
    <submittedName>
        <fullName evidence="2">Diacylglycerol kinase catalytic domain</fullName>
    </submittedName>
</protein>
<sequence length="494" mass="55564">MTDDTQQSVLLTTFTSKKKRYKVFFHQGKIIWDNERPPSAQITVPIENVIAVEHNVLQPKHPLDDPTVDFNSFIIHYAERGPKKVWKYCSILFCHTDQLQVSSWVKTLQNHLQTFTHRPKNLLMFVNPFGGKRNAMRVYEKHAKPLFAIAGVDVTVTVSQRKDQIKDLISNHNLDMFDSVACVGGDGTVSEVFNGLVIRECRLKDVDIDDRSVELPRPSLPVGVIPGGSTDTIAYCLHGTSDVTTAVLHIILGDCLGLDLVSVYNENRFLRLYASVSSYGYLGDVIYHSDKHRWMGPKRYDYSGFRKIIANRGYQGEISVLFERSELSQSKCYENCVLCIGKDDTETASASDIKLEEELVWKTITGKYFMVSGANISCACARSPNGIAPYSHIGDGNLHVVLVHHTSLINNIRLLLRLVKKSGTIEDLPFIEVHKGREFSFRSIDKASRWNCDGEVQVEPDIHAKVRCQLLKVFGKGNPSSVDESSTRCCGFCK</sequence>
<dbReference type="GO" id="GO:0006672">
    <property type="term" value="P:ceramide metabolic process"/>
    <property type="evidence" value="ECO:0007669"/>
    <property type="project" value="TreeGrafter"/>
</dbReference>
<comment type="caution">
    <text evidence="2">The sequence shown here is derived from an EMBL/GenBank/DDBJ whole genome shotgun (WGS) entry which is preliminary data.</text>
</comment>
<dbReference type="InterPro" id="IPR016064">
    <property type="entry name" value="NAD/diacylglycerol_kinase_sf"/>
</dbReference>
<dbReference type="EMBL" id="JASPKY010000025">
    <property type="protein sequence ID" value="KAK9751879.1"/>
    <property type="molecule type" value="Genomic_DNA"/>
</dbReference>
<dbReference type="GO" id="GO:0016020">
    <property type="term" value="C:membrane"/>
    <property type="evidence" value="ECO:0007669"/>
    <property type="project" value="GOC"/>
</dbReference>
<organism evidence="2 3">
    <name type="scientific">Popillia japonica</name>
    <name type="common">Japanese beetle</name>
    <dbReference type="NCBI Taxonomy" id="7064"/>
    <lineage>
        <taxon>Eukaryota</taxon>
        <taxon>Metazoa</taxon>
        <taxon>Ecdysozoa</taxon>
        <taxon>Arthropoda</taxon>
        <taxon>Hexapoda</taxon>
        <taxon>Insecta</taxon>
        <taxon>Pterygota</taxon>
        <taxon>Neoptera</taxon>
        <taxon>Endopterygota</taxon>
        <taxon>Coleoptera</taxon>
        <taxon>Polyphaga</taxon>
        <taxon>Scarabaeiformia</taxon>
        <taxon>Scarabaeidae</taxon>
        <taxon>Rutelinae</taxon>
        <taxon>Popillia</taxon>
    </lineage>
</organism>
<accession>A0AAW1MZQ9</accession>
<dbReference type="Gene3D" id="3.40.50.10330">
    <property type="entry name" value="Probable inorganic polyphosphate/atp-NAD kinase, domain 1"/>
    <property type="match status" value="1"/>
</dbReference>
<dbReference type="InterPro" id="IPR017438">
    <property type="entry name" value="ATP-NAD_kinase_N"/>
</dbReference>
<dbReference type="Pfam" id="PF19280">
    <property type="entry name" value="CERK_C"/>
    <property type="match status" value="1"/>
</dbReference>
<dbReference type="Proteomes" id="UP001458880">
    <property type="component" value="Unassembled WGS sequence"/>
</dbReference>
<dbReference type="PANTHER" id="PTHR12358:SF111">
    <property type="entry name" value="CERAMIDE KINASE, ISOFORM A"/>
    <property type="match status" value="1"/>
</dbReference>
<dbReference type="Pfam" id="PF00781">
    <property type="entry name" value="DAGK_cat"/>
    <property type="match status" value="1"/>
</dbReference>
<dbReference type="SUPFAM" id="SSF111331">
    <property type="entry name" value="NAD kinase/diacylglycerol kinase-like"/>
    <property type="match status" value="1"/>
</dbReference>
<evidence type="ECO:0000313" key="3">
    <source>
        <dbReference type="Proteomes" id="UP001458880"/>
    </source>
</evidence>
<name>A0AAW1MZQ9_POPJA</name>
<gene>
    <name evidence="2" type="ORF">QE152_g4711</name>
</gene>
<dbReference type="InterPro" id="IPR057465">
    <property type="entry name" value="CERK_PH"/>
</dbReference>
<dbReference type="InterPro" id="IPR050187">
    <property type="entry name" value="Lipid_Phosphate_FormReg"/>
</dbReference>
<dbReference type="Gene3D" id="2.60.200.40">
    <property type="match status" value="1"/>
</dbReference>
<proteinExistence type="predicted"/>
<dbReference type="InterPro" id="IPR001206">
    <property type="entry name" value="Diacylglycerol_kinase_cat_dom"/>
</dbReference>
<dbReference type="SMART" id="SM00046">
    <property type="entry name" value="DAGKc"/>
    <property type="match status" value="1"/>
</dbReference>
<dbReference type="PANTHER" id="PTHR12358">
    <property type="entry name" value="SPHINGOSINE KINASE"/>
    <property type="match status" value="1"/>
</dbReference>
<keyword evidence="3" id="KW-1185">Reference proteome</keyword>
<reference evidence="2 3" key="1">
    <citation type="journal article" date="2024" name="BMC Genomics">
        <title>De novo assembly and annotation of Popillia japonica's genome with initial clues to its potential as an invasive pest.</title>
        <authorList>
            <person name="Cucini C."/>
            <person name="Boschi S."/>
            <person name="Funari R."/>
            <person name="Cardaioli E."/>
            <person name="Iannotti N."/>
            <person name="Marturano G."/>
            <person name="Paoli F."/>
            <person name="Bruttini M."/>
            <person name="Carapelli A."/>
            <person name="Frati F."/>
            <person name="Nardi F."/>
        </authorList>
    </citation>
    <scope>NUCLEOTIDE SEQUENCE [LARGE SCALE GENOMIC DNA]</scope>
    <source>
        <strain evidence="2">DMR45628</strain>
    </source>
</reference>
<keyword evidence="2" id="KW-0808">Transferase</keyword>
<dbReference type="AlphaFoldDB" id="A0AAW1MZQ9"/>